<dbReference type="SUPFAM" id="SSF161098">
    <property type="entry name" value="MetI-like"/>
    <property type="match status" value="1"/>
</dbReference>
<dbReference type="Gene3D" id="1.10.3720.10">
    <property type="entry name" value="MetI-like"/>
    <property type="match status" value="1"/>
</dbReference>
<dbReference type="InterPro" id="IPR000515">
    <property type="entry name" value="MetI-like"/>
</dbReference>
<evidence type="ECO:0000256" key="3">
    <source>
        <dbReference type="ARBA" id="ARBA00022475"/>
    </source>
</evidence>
<accession>A0A2W5N4M8</accession>
<dbReference type="Proteomes" id="UP000249185">
    <property type="component" value="Unassembled WGS sequence"/>
</dbReference>
<feature type="transmembrane region" description="Helical" evidence="7">
    <location>
        <begin position="21"/>
        <end position="40"/>
    </location>
</feature>
<proteinExistence type="inferred from homology"/>
<dbReference type="GO" id="GO:0005886">
    <property type="term" value="C:plasma membrane"/>
    <property type="evidence" value="ECO:0007669"/>
    <property type="project" value="UniProtKB-SubCell"/>
</dbReference>
<evidence type="ECO:0000256" key="1">
    <source>
        <dbReference type="ARBA" id="ARBA00004651"/>
    </source>
</evidence>
<comment type="similarity">
    <text evidence="7">Belongs to the binding-protein-dependent transport system permease family.</text>
</comment>
<feature type="transmembrane region" description="Helical" evidence="7">
    <location>
        <begin position="250"/>
        <end position="276"/>
    </location>
</feature>
<dbReference type="PANTHER" id="PTHR43163">
    <property type="entry name" value="DIPEPTIDE TRANSPORT SYSTEM PERMEASE PROTEIN DPPB-RELATED"/>
    <property type="match status" value="1"/>
</dbReference>
<feature type="transmembrane region" description="Helical" evidence="7">
    <location>
        <begin position="296"/>
        <end position="322"/>
    </location>
</feature>
<comment type="subcellular location">
    <subcellularLocation>
        <location evidence="1 7">Cell membrane</location>
        <topology evidence="1 7">Multi-pass membrane protein</topology>
    </subcellularLocation>
</comment>
<evidence type="ECO:0000313" key="9">
    <source>
        <dbReference type="EMBL" id="PZQ45705.1"/>
    </source>
</evidence>
<evidence type="ECO:0000256" key="2">
    <source>
        <dbReference type="ARBA" id="ARBA00022448"/>
    </source>
</evidence>
<evidence type="ECO:0000313" key="10">
    <source>
        <dbReference type="Proteomes" id="UP000249185"/>
    </source>
</evidence>
<dbReference type="Pfam" id="PF19300">
    <property type="entry name" value="BPD_transp_1_N"/>
    <property type="match status" value="1"/>
</dbReference>
<name>A0A2W5N4M8_RHOSU</name>
<dbReference type="PROSITE" id="PS50928">
    <property type="entry name" value="ABC_TM1"/>
    <property type="match status" value="1"/>
</dbReference>
<evidence type="ECO:0000259" key="8">
    <source>
        <dbReference type="PROSITE" id="PS50928"/>
    </source>
</evidence>
<keyword evidence="6 7" id="KW-0472">Membrane</keyword>
<reference evidence="9 10" key="1">
    <citation type="submission" date="2017-08" db="EMBL/GenBank/DDBJ databases">
        <title>Infants hospitalized years apart are colonized by the same room-sourced microbial strains.</title>
        <authorList>
            <person name="Brooks B."/>
            <person name="Olm M.R."/>
            <person name="Firek B.A."/>
            <person name="Baker R."/>
            <person name="Thomas B.C."/>
            <person name="Morowitz M.J."/>
            <person name="Banfield J.F."/>
        </authorList>
    </citation>
    <scope>NUCLEOTIDE SEQUENCE [LARGE SCALE GENOMIC DNA]</scope>
    <source>
        <strain evidence="9">S2_005_002_R2_34</strain>
    </source>
</reference>
<evidence type="ECO:0000256" key="4">
    <source>
        <dbReference type="ARBA" id="ARBA00022692"/>
    </source>
</evidence>
<dbReference type="InterPro" id="IPR035906">
    <property type="entry name" value="MetI-like_sf"/>
</dbReference>
<dbReference type="GO" id="GO:0071916">
    <property type="term" value="F:dipeptide transmembrane transporter activity"/>
    <property type="evidence" value="ECO:0007669"/>
    <property type="project" value="TreeGrafter"/>
</dbReference>
<protein>
    <recommendedName>
        <fullName evidence="8">ABC transmembrane type-1 domain-containing protein</fullName>
    </recommendedName>
</protein>
<feature type="transmembrane region" description="Helical" evidence="7">
    <location>
        <begin position="116"/>
        <end position="137"/>
    </location>
</feature>
<dbReference type="AlphaFoldDB" id="A0A2W5N4M8"/>
<dbReference type="EMBL" id="QFPW01000042">
    <property type="protein sequence ID" value="PZQ45705.1"/>
    <property type="molecule type" value="Genomic_DNA"/>
</dbReference>
<dbReference type="PANTHER" id="PTHR43163:SF6">
    <property type="entry name" value="DIPEPTIDE TRANSPORT SYSTEM PERMEASE PROTEIN DPPB-RELATED"/>
    <property type="match status" value="1"/>
</dbReference>
<keyword evidence="3" id="KW-1003">Cell membrane</keyword>
<comment type="caution">
    <text evidence="9">The sequence shown here is derived from an EMBL/GenBank/DDBJ whole genome shotgun (WGS) entry which is preliminary data.</text>
</comment>
<evidence type="ECO:0000256" key="6">
    <source>
        <dbReference type="ARBA" id="ARBA00023136"/>
    </source>
</evidence>
<feature type="transmembrane region" description="Helical" evidence="7">
    <location>
        <begin position="196"/>
        <end position="214"/>
    </location>
</feature>
<dbReference type="InterPro" id="IPR045621">
    <property type="entry name" value="BPD_transp_1_N"/>
</dbReference>
<sequence length="329" mass="35557">MVPAASGRRPMGNFAARRLAGLLPILFGVSIVVFLVMRMLPGDVASMILSGDRDGAAADPAAVAALRDQLGLNDPLWRQYLAWVGNMLMLDAGNSLWSGKPVLAEIAQRIPLTVELALLALAMSLVAGLAIGIICAVRQDSWLDLALRTVSVAGLTIPSFWLGTLVILGLATFFRWVPPLGYVSLWQDPLVNLQQLFWPALVIAFGNAAIIARMTRSSVVEVLREDYIRTARAKGLGGRAVLVTHALRNALLPVLTIAAIEFGSLLSGAVVMETIFTLPGLGRYLIDAIFHRDYPVVQAVVLLLGLLFALLNLTVDLLYGLIDPRIRHR</sequence>
<organism evidence="9 10">
    <name type="scientific">Rhodovulum sulfidophilum</name>
    <name type="common">Rhodobacter sulfidophilus</name>
    <dbReference type="NCBI Taxonomy" id="35806"/>
    <lineage>
        <taxon>Bacteria</taxon>
        <taxon>Pseudomonadati</taxon>
        <taxon>Pseudomonadota</taxon>
        <taxon>Alphaproteobacteria</taxon>
        <taxon>Rhodobacterales</taxon>
        <taxon>Paracoccaceae</taxon>
        <taxon>Rhodovulum</taxon>
    </lineage>
</organism>
<evidence type="ECO:0000256" key="7">
    <source>
        <dbReference type="RuleBase" id="RU363032"/>
    </source>
</evidence>
<evidence type="ECO:0000256" key="5">
    <source>
        <dbReference type="ARBA" id="ARBA00022989"/>
    </source>
</evidence>
<feature type="domain" description="ABC transmembrane type-1" evidence="8">
    <location>
        <begin position="110"/>
        <end position="319"/>
    </location>
</feature>
<keyword evidence="5 7" id="KW-1133">Transmembrane helix</keyword>
<dbReference type="Pfam" id="PF00528">
    <property type="entry name" value="BPD_transp_1"/>
    <property type="match status" value="1"/>
</dbReference>
<keyword evidence="2 7" id="KW-0813">Transport</keyword>
<feature type="transmembrane region" description="Helical" evidence="7">
    <location>
        <begin position="149"/>
        <end position="176"/>
    </location>
</feature>
<gene>
    <name evidence="9" type="ORF">DI556_22220</name>
</gene>
<keyword evidence="4 7" id="KW-0812">Transmembrane</keyword>
<dbReference type="CDD" id="cd06261">
    <property type="entry name" value="TM_PBP2"/>
    <property type="match status" value="1"/>
</dbReference>